<feature type="compositionally biased region" description="Gly residues" evidence="1">
    <location>
        <begin position="323"/>
        <end position="333"/>
    </location>
</feature>
<accession>A0AAJ0BU04</accession>
<dbReference type="RefSeq" id="XP_060279240.1">
    <property type="nucleotide sequence ID" value="XM_060429110.1"/>
</dbReference>
<feature type="chain" id="PRO_5042464075" evidence="2">
    <location>
        <begin position="22"/>
        <end position="360"/>
    </location>
</feature>
<dbReference type="Proteomes" id="UP001244011">
    <property type="component" value="Unassembled WGS sequence"/>
</dbReference>
<protein>
    <submittedName>
        <fullName evidence="3">Uncharacterized protein</fullName>
    </submittedName>
</protein>
<comment type="caution">
    <text evidence="3">The sequence shown here is derived from an EMBL/GenBank/DDBJ whole genome shotgun (WGS) entry which is preliminary data.</text>
</comment>
<proteinExistence type="predicted"/>
<evidence type="ECO:0000313" key="3">
    <source>
        <dbReference type="EMBL" id="KAK1763027.1"/>
    </source>
</evidence>
<feature type="signal peptide" evidence="2">
    <location>
        <begin position="1"/>
        <end position="21"/>
    </location>
</feature>
<evidence type="ECO:0000313" key="4">
    <source>
        <dbReference type="Proteomes" id="UP001244011"/>
    </source>
</evidence>
<dbReference type="GeneID" id="85312297"/>
<sequence>MGLLPLFRLLALAAIASKAAAEVVYGSDFGGYGAPFSGRVGPFDANSTEWLQAVDESNSTGLFHIPGYDVSKPFPGKPMDGWTFSVAAIDVPTGRERHIYSERMVGYSMTLRAPDKLIKANAAGTKAVSVDSSWGMCLYNWETPTFNNRSWYNNPGNKPLADDGSCVGFLSDECIAALEKAASTGYFIEDLPIGPYDSRLRCTDVKTPVECGETVGNVTGSPLRTFLGVPIQYLNGSVTQQDGWELTEDDYGVSTQNLTDMWDNFVLNYWPVMTAFVPMGDGSSVDSDPTPGFARMSCISPNGAGTGKAWSSTGTPANLGKSSGDGGKGGSKNGSGLARTLPGFTTWVAMALSVMFLGWI</sequence>
<name>A0AAJ0BU04_9PEZI</name>
<organism evidence="3 4">
    <name type="scientific">Phialemonium atrogriseum</name>
    <dbReference type="NCBI Taxonomy" id="1093897"/>
    <lineage>
        <taxon>Eukaryota</taxon>
        <taxon>Fungi</taxon>
        <taxon>Dikarya</taxon>
        <taxon>Ascomycota</taxon>
        <taxon>Pezizomycotina</taxon>
        <taxon>Sordariomycetes</taxon>
        <taxon>Sordariomycetidae</taxon>
        <taxon>Cephalothecales</taxon>
        <taxon>Cephalothecaceae</taxon>
        <taxon>Phialemonium</taxon>
    </lineage>
</organism>
<evidence type="ECO:0000256" key="2">
    <source>
        <dbReference type="SAM" id="SignalP"/>
    </source>
</evidence>
<keyword evidence="2" id="KW-0732">Signal</keyword>
<dbReference type="AlphaFoldDB" id="A0AAJ0BU04"/>
<feature type="region of interest" description="Disordered" evidence="1">
    <location>
        <begin position="305"/>
        <end position="334"/>
    </location>
</feature>
<dbReference type="EMBL" id="MU839031">
    <property type="protein sequence ID" value="KAK1763027.1"/>
    <property type="molecule type" value="Genomic_DNA"/>
</dbReference>
<gene>
    <name evidence="3" type="ORF">QBC33DRAFT_550771</name>
</gene>
<reference evidence="3" key="1">
    <citation type="submission" date="2023-06" db="EMBL/GenBank/DDBJ databases">
        <title>Genome-scale phylogeny and comparative genomics of the fungal order Sordariales.</title>
        <authorList>
            <consortium name="Lawrence Berkeley National Laboratory"/>
            <person name="Hensen N."/>
            <person name="Bonometti L."/>
            <person name="Westerberg I."/>
            <person name="Brannstrom I.O."/>
            <person name="Guillou S."/>
            <person name="Cros-Aarteil S."/>
            <person name="Calhoun S."/>
            <person name="Haridas S."/>
            <person name="Kuo A."/>
            <person name="Mondo S."/>
            <person name="Pangilinan J."/>
            <person name="Riley R."/>
            <person name="Labutti K."/>
            <person name="Andreopoulos B."/>
            <person name="Lipzen A."/>
            <person name="Chen C."/>
            <person name="Yanf M."/>
            <person name="Daum C."/>
            <person name="Ng V."/>
            <person name="Clum A."/>
            <person name="Steindorff A."/>
            <person name="Ohm R."/>
            <person name="Martin F."/>
            <person name="Silar P."/>
            <person name="Natvig D."/>
            <person name="Lalanne C."/>
            <person name="Gautier V."/>
            <person name="Ament-Velasquez S.L."/>
            <person name="Kruys A."/>
            <person name="Hutchinson M.I."/>
            <person name="Powell A.J."/>
            <person name="Barry K."/>
            <person name="Miller A.N."/>
            <person name="Grigoriev I.V."/>
            <person name="Debuchy R."/>
            <person name="Gladieux P."/>
            <person name="Thoren M.H."/>
            <person name="Johannesson H."/>
        </authorList>
    </citation>
    <scope>NUCLEOTIDE SEQUENCE</scope>
    <source>
        <strain evidence="3">8032-3</strain>
    </source>
</reference>
<evidence type="ECO:0000256" key="1">
    <source>
        <dbReference type="SAM" id="MobiDB-lite"/>
    </source>
</evidence>
<keyword evidence="4" id="KW-1185">Reference proteome</keyword>